<dbReference type="InterPro" id="IPR012337">
    <property type="entry name" value="RNaseH-like_sf"/>
</dbReference>
<gene>
    <name evidence="4" type="ORF">RHABOEDO_000011</name>
</gene>
<name>A0ABX8UYF1_9BACT</name>
<dbReference type="InterPro" id="IPR038717">
    <property type="entry name" value="Tc1-like_DDE_dom"/>
</dbReference>
<feature type="domain" description="Tc1-like transposase DDE" evidence="2">
    <location>
        <begin position="165"/>
        <end position="301"/>
    </location>
</feature>
<feature type="region of interest" description="Disordered" evidence="1">
    <location>
        <begin position="63"/>
        <end position="84"/>
    </location>
</feature>
<reference evidence="4 5" key="1">
    <citation type="journal article" date="2022" name="bioRxiv">
        <title>Ecology and evolution of chlamydial symbionts of arthropods.</title>
        <authorList>
            <person name="Halter T."/>
            <person name="Koestlbacher S."/>
            <person name="Collingro A."/>
            <person name="Sixt B.S."/>
            <person name="Toenshoff E.R."/>
            <person name="Hendrickx F."/>
            <person name="Kostanjsek R."/>
            <person name="Horn M."/>
        </authorList>
    </citation>
    <scope>NUCLEOTIDE SEQUENCE [LARGE SCALE GENOMIC DNA]</scope>
    <source>
        <strain evidence="4">W744xW776</strain>
    </source>
</reference>
<evidence type="ECO:0000259" key="2">
    <source>
        <dbReference type="Pfam" id="PF13358"/>
    </source>
</evidence>
<dbReference type="NCBIfam" id="NF033545">
    <property type="entry name" value="transpos_IS630"/>
    <property type="match status" value="1"/>
</dbReference>
<accession>A0ABX8UYF1</accession>
<dbReference type="Gene3D" id="3.30.420.10">
    <property type="entry name" value="Ribonuclease H-like superfamily/Ribonuclease H"/>
    <property type="match status" value="1"/>
</dbReference>
<organism evidence="4 5">
    <name type="scientific">Candidatus Rhabdochlamydia oedothoracis</name>
    <dbReference type="NCBI Taxonomy" id="2720720"/>
    <lineage>
        <taxon>Bacteria</taxon>
        <taxon>Pseudomonadati</taxon>
        <taxon>Chlamydiota</taxon>
        <taxon>Chlamydiia</taxon>
        <taxon>Parachlamydiales</taxon>
        <taxon>Candidatus Rhabdochlamydiaceae</taxon>
        <taxon>Candidatus Rhabdochlamydia</taxon>
    </lineage>
</organism>
<proteinExistence type="predicted"/>
<evidence type="ECO:0000256" key="1">
    <source>
        <dbReference type="SAM" id="MobiDB-lite"/>
    </source>
</evidence>
<dbReference type="Pfam" id="PF13384">
    <property type="entry name" value="HTH_23"/>
    <property type="match status" value="1"/>
</dbReference>
<dbReference type="InterPro" id="IPR036397">
    <property type="entry name" value="RNaseH_sf"/>
</dbReference>
<evidence type="ECO:0000313" key="4">
    <source>
        <dbReference type="EMBL" id="QYF47944.1"/>
    </source>
</evidence>
<dbReference type="Pfam" id="PF13592">
    <property type="entry name" value="HTH_33"/>
    <property type="match status" value="1"/>
</dbReference>
<dbReference type="Proteomes" id="UP000826014">
    <property type="component" value="Chromosome"/>
</dbReference>
<dbReference type="PANTHER" id="PTHR46564">
    <property type="entry name" value="TRANSPOSASE"/>
    <property type="match status" value="1"/>
</dbReference>
<dbReference type="InterPro" id="IPR047655">
    <property type="entry name" value="Transpos_IS630-like"/>
</dbReference>
<dbReference type="PANTHER" id="PTHR46564:SF1">
    <property type="entry name" value="TRANSPOSASE"/>
    <property type="match status" value="1"/>
</dbReference>
<dbReference type="RefSeq" id="WP_220017620.1">
    <property type="nucleotide sequence ID" value="NZ_CP075587.1"/>
</dbReference>
<sequence length="344" mass="40137">MKKLTPSQRADLEHKLKHPKDYSERNRLCVILGYDEGISTKNLAKTLRISPITVQKYLREYDSENKTGSSPRGGSKSKLSQDQTESLLKHLHEKTYLKVKGIIAYVHEQYGIKYSRSGMTDWLIQHGFVYKRPKKIPGKLAPEKQRIFIEQYRALKETLNPDEEIYFIDAVHPEHQSQAVCGWIKKGVQKTLQTSGKQLRLHFAGALCLTGMKIFTEEYKTVDADAMLDFFKKLEKQTEARIIHVILDNARSNKNKKLEEFLMSSRIKVHYLPPYSPNLNPIERLWKILKEKKVYNRYYETSVTFFQAIRGFFLEEIPKITDILKCRINDKFQVVDLNPIKLAV</sequence>
<dbReference type="Pfam" id="PF13358">
    <property type="entry name" value="DDE_3"/>
    <property type="match status" value="1"/>
</dbReference>
<protein>
    <submittedName>
        <fullName evidence="4">Transposase ISRhOegibbosus2</fullName>
    </submittedName>
</protein>
<dbReference type="EMBL" id="CP075587">
    <property type="protein sequence ID" value="QYF47944.1"/>
    <property type="molecule type" value="Genomic_DNA"/>
</dbReference>
<dbReference type="SUPFAM" id="SSF53098">
    <property type="entry name" value="Ribonuclease H-like"/>
    <property type="match status" value="1"/>
</dbReference>
<dbReference type="InterPro" id="IPR025959">
    <property type="entry name" value="Winged_HTH_dom"/>
</dbReference>
<feature type="domain" description="Winged helix-turn helix" evidence="3">
    <location>
        <begin position="94"/>
        <end position="152"/>
    </location>
</feature>
<dbReference type="InterPro" id="IPR009057">
    <property type="entry name" value="Homeodomain-like_sf"/>
</dbReference>
<evidence type="ECO:0000259" key="3">
    <source>
        <dbReference type="Pfam" id="PF13592"/>
    </source>
</evidence>
<feature type="compositionally biased region" description="Polar residues" evidence="1">
    <location>
        <begin position="66"/>
        <end position="84"/>
    </location>
</feature>
<keyword evidence="5" id="KW-1185">Reference proteome</keyword>
<evidence type="ECO:0000313" key="5">
    <source>
        <dbReference type="Proteomes" id="UP000826014"/>
    </source>
</evidence>
<dbReference type="SUPFAM" id="SSF46689">
    <property type="entry name" value="Homeodomain-like"/>
    <property type="match status" value="1"/>
</dbReference>